<name>A0ABP0W8C2_9BRYO</name>
<feature type="region of interest" description="Disordered" evidence="12">
    <location>
        <begin position="1"/>
        <end position="85"/>
    </location>
</feature>
<feature type="coiled-coil region" evidence="11">
    <location>
        <begin position="387"/>
        <end position="414"/>
    </location>
</feature>
<dbReference type="Pfam" id="PF25977">
    <property type="entry name" value="DZIP1"/>
    <property type="match status" value="1"/>
</dbReference>
<feature type="compositionally biased region" description="Basic and acidic residues" evidence="12">
    <location>
        <begin position="911"/>
        <end position="926"/>
    </location>
</feature>
<dbReference type="Proteomes" id="UP001497444">
    <property type="component" value="Chromosome 15"/>
</dbReference>
<keyword evidence="10" id="KW-0966">Cell projection</keyword>
<gene>
    <name evidence="14" type="ORF">CSSPJE1EN1_LOCUS8523</name>
</gene>
<proteinExistence type="inferred from homology"/>
<evidence type="ECO:0000256" key="7">
    <source>
        <dbReference type="ARBA" id="ARBA00022833"/>
    </source>
</evidence>
<feature type="compositionally biased region" description="Basic and acidic residues" evidence="12">
    <location>
        <begin position="703"/>
        <end position="724"/>
    </location>
</feature>
<dbReference type="Pfam" id="PF13815">
    <property type="entry name" value="Dzip-like_N"/>
    <property type="match status" value="1"/>
</dbReference>
<organism evidence="14 15">
    <name type="scientific">Sphagnum jensenii</name>
    <dbReference type="NCBI Taxonomy" id="128206"/>
    <lineage>
        <taxon>Eukaryota</taxon>
        <taxon>Viridiplantae</taxon>
        <taxon>Streptophyta</taxon>
        <taxon>Embryophyta</taxon>
        <taxon>Bryophyta</taxon>
        <taxon>Sphagnophytina</taxon>
        <taxon>Sphagnopsida</taxon>
        <taxon>Sphagnales</taxon>
        <taxon>Sphagnaceae</taxon>
        <taxon>Sphagnum</taxon>
    </lineage>
</organism>
<evidence type="ECO:0000256" key="12">
    <source>
        <dbReference type="SAM" id="MobiDB-lite"/>
    </source>
</evidence>
<dbReference type="EMBL" id="OZ020110">
    <property type="protein sequence ID" value="CAK9263045.1"/>
    <property type="molecule type" value="Genomic_DNA"/>
</dbReference>
<dbReference type="InterPro" id="IPR013087">
    <property type="entry name" value="Znf_C2H2_type"/>
</dbReference>
<keyword evidence="9" id="KW-0206">Cytoskeleton</keyword>
<evidence type="ECO:0000259" key="13">
    <source>
        <dbReference type="PROSITE" id="PS00028"/>
    </source>
</evidence>
<feature type="compositionally biased region" description="Polar residues" evidence="12">
    <location>
        <begin position="988"/>
        <end position="997"/>
    </location>
</feature>
<feature type="region of interest" description="Disordered" evidence="12">
    <location>
        <begin position="567"/>
        <end position="637"/>
    </location>
</feature>
<keyword evidence="6" id="KW-0863">Zinc-finger</keyword>
<accession>A0ABP0W8C2</accession>
<feature type="compositionally biased region" description="Polar residues" evidence="12">
    <location>
        <begin position="62"/>
        <end position="71"/>
    </location>
</feature>
<evidence type="ECO:0000313" key="15">
    <source>
        <dbReference type="Proteomes" id="UP001497444"/>
    </source>
</evidence>
<feature type="compositionally biased region" description="Basic and acidic residues" evidence="12">
    <location>
        <begin position="669"/>
        <end position="696"/>
    </location>
</feature>
<evidence type="ECO:0000256" key="6">
    <source>
        <dbReference type="ARBA" id="ARBA00022771"/>
    </source>
</evidence>
<feature type="region of interest" description="Disordered" evidence="12">
    <location>
        <begin position="877"/>
        <end position="1017"/>
    </location>
</feature>
<evidence type="ECO:0000256" key="1">
    <source>
        <dbReference type="ARBA" id="ARBA00004114"/>
    </source>
</evidence>
<feature type="region of interest" description="Disordered" evidence="12">
    <location>
        <begin position="1042"/>
        <end position="1167"/>
    </location>
</feature>
<dbReference type="PANTHER" id="PTHR21502">
    <property type="entry name" value="ZINC FINGER PROTEIN DZIP1"/>
    <property type="match status" value="1"/>
</dbReference>
<feature type="domain" description="C2H2-type" evidence="13">
    <location>
        <begin position="305"/>
        <end position="326"/>
    </location>
</feature>
<feature type="compositionally biased region" description="Basic and acidic residues" evidence="12">
    <location>
        <begin position="567"/>
        <end position="583"/>
    </location>
</feature>
<dbReference type="InterPro" id="IPR058883">
    <property type="entry name" value="DZIP1_dom"/>
</dbReference>
<evidence type="ECO:0000256" key="11">
    <source>
        <dbReference type="SAM" id="Coils"/>
    </source>
</evidence>
<comment type="subcellular location">
    <subcellularLocation>
        <location evidence="2">Cytoplasm</location>
        <location evidence="2">Cytoskeleton</location>
        <location evidence="2">Cilium basal body</location>
    </subcellularLocation>
    <subcellularLocation>
        <location evidence="1">Cytoplasm</location>
        <location evidence="1">Cytoskeleton</location>
        <location evidence="1">Microtubule organizing center</location>
        <location evidence="1">Centrosome</location>
        <location evidence="1">Centriole</location>
    </subcellularLocation>
</comment>
<dbReference type="PROSITE" id="PS00028">
    <property type="entry name" value="ZINC_FINGER_C2H2_1"/>
    <property type="match status" value="1"/>
</dbReference>
<feature type="compositionally biased region" description="Basic residues" evidence="12">
    <location>
        <begin position="33"/>
        <end position="43"/>
    </location>
</feature>
<evidence type="ECO:0000313" key="14">
    <source>
        <dbReference type="EMBL" id="CAK9263045.1"/>
    </source>
</evidence>
<protein>
    <recommendedName>
        <fullName evidence="13">C2H2-type domain-containing protein</fullName>
    </recommendedName>
</protein>
<keyword evidence="8 11" id="KW-0175">Coiled coil</keyword>
<comment type="similarity">
    <text evidence="3">Belongs to the DZIP C2H2-type zinc-finger protein family.</text>
</comment>
<dbReference type="PANTHER" id="PTHR21502:SF3">
    <property type="entry name" value="CILIUM ASSEMBLY PROTEIN DZIP1L"/>
    <property type="match status" value="1"/>
</dbReference>
<evidence type="ECO:0000256" key="5">
    <source>
        <dbReference type="ARBA" id="ARBA00022723"/>
    </source>
</evidence>
<feature type="compositionally biased region" description="Low complexity" evidence="12">
    <location>
        <begin position="891"/>
        <end position="910"/>
    </location>
</feature>
<evidence type="ECO:0000256" key="10">
    <source>
        <dbReference type="ARBA" id="ARBA00023273"/>
    </source>
</evidence>
<keyword evidence="15" id="KW-1185">Reference proteome</keyword>
<feature type="compositionally biased region" description="Acidic residues" evidence="12">
    <location>
        <begin position="1042"/>
        <end position="1066"/>
    </location>
</feature>
<evidence type="ECO:0000256" key="8">
    <source>
        <dbReference type="ARBA" id="ARBA00023054"/>
    </source>
</evidence>
<evidence type="ECO:0000256" key="3">
    <source>
        <dbReference type="ARBA" id="ARBA00009131"/>
    </source>
</evidence>
<feature type="compositionally biased region" description="Polar residues" evidence="12">
    <location>
        <begin position="626"/>
        <end position="637"/>
    </location>
</feature>
<feature type="compositionally biased region" description="Polar residues" evidence="12">
    <location>
        <begin position="1132"/>
        <end position="1141"/>
    </location>
</feature>
<dbReference type="InterPro" id="IPR032714">
    <property type="entry name" value="DZIP1_N"/>
</dbReference>
<reference evidence="14" key="1">
    <citation type="submission" date="2024-02" db="EMBL/GenBank/DDBJ databases">
        <authorList>
            <consortium name="ELIXIR-Norway"/>
            <consortium name="Elixir Norway"/>
        </authorList>
    </citation>
    <scope>NUCLEOTIDE SEQUENCE</scope>
</reference>
<feature type="compositionally biased region" description="Polar residues" evidence="12">
    <location>
        <begin position="877"/>
        <end position="886"/>
    </location>
</feature>
<evidence type="ECO:0000256" key="4">
    <source>
        <dbReference type="ARBA" id="ARBA00022490"/>
    </source>
</evidence>
<dbReference type="InterPro" id="IPR051241">
    <property type="entry name" value="DZIP_RILPL"/>
</dbReference>
<evidence type="ECO:0000256" key="2">
    <source>
        <dbReference type="ARBA" id="ARBA00004120"/>
    </source>
</evidence>
<feature type="region of interest" description="Disordered" evidence="12">
    <location>
        <begin position="669"/>
        <end position="724"/>
    </location>
</feature>
<evidence type="ECO:0000256" key="9">
    <source>
        <dbReference type="ARBA" id="ARBA00023212"/>
    </source>
</evidence>
<feature type="coiled-coil region" evidence="11">
    <location>
        <begin position="491"/>
        <end position="518"/>
    </location>
</feature>
<feature type="compositionally biased region" description="Polar residues" evidence="12">
    <location>
        <begin position="1105"/>
        <end position="1122"/>
    </location>
</feature>
<sequence length="1185" mass="132817">MARGVSSGDSRLGSFWMTKVRVGSSKEAAAAAARRRRSHHKKTTTTSSPSHKKIKSNDLLPVSTSGGNPDSASFDEPTRTTTRRVKVVKEHPSAARLVISSTDYTGSETIGQGDDNHEEAFLIKSWEKLATMRNKQDGGGGHKNLQAPPPTLKSSSFVFQKRLSRIDWRTIHAIDVDQVIRDTDIDTLETVLDTIAFGDIQGEDTRNFTEANFVKLFRLSQLMVEYLLHVQELLAIHKSELILAGASMQQRGEKLRAQCVGQRAALLQSRHELKQARKTMKTYEVMLKMQGKCHMQSNTQQVRHCPFCEKMFESSYYLDFHIARRHPKTQEIIMEDKLLEVVSKAEEATAARLKAETAIAMQTEIQQLREKSQVDLQRAEMSANAQVKTLQAELRQSNVQLQELQSCLQLLQSQFLSAPQPATRHVQYTSDLVKEKDSGPEQERLYELETKFTALECQVKSLGQENLRLLKELDTAYNEVSDLRSGKEHSLAKLEIRVGELRMENQHLKKTMHKMEGEQFEMILKGKHGGGMSAEKRSRTPDTDQALLALARPISGRQRQELFMERLEKTRSPDSSPEKEKYRHSSSPAKQASRAAAHLEQAYETSLDRKGLRSNPLQEKSRHSQESQSWVKNCRQPQNAEELKAQLEEDMLTAHAEEERRKKAVQRLLLKEKGKDRAHDSNTRKVQRRQDKDDGLHSYTHHTKSEAHGGSEEDYERHAMEQEDEEAHKFAEIAEVAAMDVGEEAPVIAIPEKQKWLKEHPYVPIPTLPHVVAKYPHPPSAFKATFNEIADQFDEQLHQELKKFGITPTASGISDTAYTSVSMALEKQRSQRMAQVHGSERRLMEYERGAILWHTQRAVHDRDLEIIEAHFDIATECSSGHQTGDSDGNESEQSNYSSSRSHQSESSKGSDGSREAEEEKERDKKSSKAKNSGYDEKDHVSGRSSSGHSNEQSNVGGGSSSSEKETKNSSKTQATQNAKSPPDRRVQYVSNAFSLKSMQKRGGGKGETDLPPSRGELIIMPPKNAIEENLMQKMTATTVQTVEEEEAEDVEEELGLGNWDSEDDEHDASSSLVRSSQRKIVNGRPEAVSVLSALKGKDDPAAHECSSSSSPLQTKTPPTRKSISPLKAHIHSMSSTTSSPPRAQPKASPPMVRSKGNAVDIDSNGSEERKIMNELTSEIDEIISS</sequence>
<keyword evidence="7" id="KW-0862">Zinc</keyword>
<keyword evidence="5" id="KW-0479">Metal-binding</keyword>
<keyword evidence="4" id="KW-0963">Cytoplasm</keyword>